<keyword evidence="2" id="KW-1185">Reference proteome</keyword>
<evidence type="ECO:0000313" key="1">
    <source>
        <dbReference type="EMBL" id="MCB5198779.1"/>
    </source>
</evidence>
<organism evidence="1 2">
    <name type="scientific">Loktanella gaetbuli</name>
    <dbReference type="NCBI Taxonomy" id="2881335"/>
    <lineage>
        <taxon>Bacteria</taxon>
        <taxon>Pseudomonadati</taxon>
        <taxon>Pseudomonadota</taxon>
        <taxon>Alphaproteobacteria</taxon>
        <taxon>Rhodobacterales</taxon>
        <taxon>Roseobacteraceae</taxon>
        <taxon>Loktanella</taxon>
    </lineage>
</organism>
<dbReference type="RefSeq" id="WP_226747655.1">
    <property type="nucleotide sequence ID" value="NZ_JAJATZ010000002.1"/>
</dbReference>
<reference evidence="1" key="1">
    <citation type="submission" date="2021-10" db="EMBL/GenBank/DDBJ databases">
        <title>Loktanella gaetbuli sp. nov., isolated from a tidal flat.</title>
        <authorList>
            <person name="Park S."/>
            <person name="Yoon J.-H."/>
        </authorList>
    </citation>
    <scope>NUCLEOTIDE SEQUENCE</scope>
    <source>
        <strain evidence="1">TSTF-M6</strain>
    </source>
</reference>
<comment type="caution">
    <text evidence="1">The sequence shown here is derived from an EMBL/GenBank/DDBJ whole genome shotgun (WGS) entry which is preliminary data.</text>
</comment>
<evidence type="ECO:0000313" key="2">
    <source>
        <dbReference type="Proteomes" id="UP001138961"/>
    </source>
</evidence>
<dbReference type="Proteomes" id="UP001138961">
    <property type="component" value="Unassembled WGS sequence"/>
</dbReference>
<protein>
    <submittedName>
        <fullName evidence="1">Uncharacterized protein</fullName>
    </submittedName>
</protein>
<dbReference type="EMBL" id="JAJATZ010000002">
    <property type="protein sequence ID" value="MCB5198779.1"/>
    <property type="molecule type" value="Genomic_DNA"/>
</dbReference>
<accession>A0ABS8BT82</accession>
<proteinExistence type="predicted"/>
<sequence length="94" mass="10660">MAKANESYQFILVESYIPARSSGLHGKIHIRPIDGQGYPTEMHVECSKELSRNYPVGTRFKIKAKITDREGSGDFLYSYFGWPYEVIGHDSGTE</sequence>
<name>A0ABS8BT82_9RHOB</name>
<gene>
    <name evidence="1" type="ORF">LGQ03_05960</name>
</gene>